<evidence type="ECO:0000256" key="1">
    <source>
        <dbReference type="SAM" id="Phobius"/>
    </source>
</evidence>
<name>A0A7L5JP11_9BACT</name>
<keyword evidence="1" id="KW-1133">Transmembrane helix</keyword>
<dbReference type="RefSeq" id="WP_024775226.1">
    <property type="nucleotide sequence ID" value="NZ_CP054051.1"/>
</dbReference>
<protein>
    <submittedName>
        <fullName evidence="2">Putative membrane protein</fullName>
    </submittedName>
</protein>
<dbReference type="Proteomes" id="UP000509513">
    <property type="component" value="Chromosome"/>
</dbReference>
<accession>A0A7L5JP11</accession>
<organism evidence="2 5">
    <name type="scientific">Aliarcobacter cibarius</name>
    <dbReference type="NCBI Taxonomy" id="255507"/>
    <lineage>
        <taxon>Bacteria</taxon>
        <taxon>Pseudomonadati</taxon>
        <taxon>Campylobacterota</taxon>
        <taxon>Epsilonproteobacteria</taxon>
        <taxon>Campylobacterales</taxon>
        <taxon>Arcobacteraceae</taxon>
        <taxon>Aliarcobacter</taxon>
    </lineage>
</organism>
<feature type="transmembrane region" description="Helical" evidence="1">
    <location>
        <begin position="257"/>
        <end position="280"/>
    </location>
</feature>
<evidence type="ECO:0000313" key="2">
    <source>
        <dbReference type="EMBL" id="QKJ26963.1"/>
    </source>
</evidence>
<proteinExistence type="predicted"/>
<sequence length="284" mass="32686">MDEFIEIYNKNQKNIEIFIKESIYNIGDLKSKSNKNYKQLFKIFPSLELIYISDINTLDQISPNIFRDKIVDKPIGRNRQYLLTNIDLKSEKVAITRPYVSSATGETCITTIIKLDDCIVFLDFNLESILKKLGFLEINKNFNFLSKSFYVVVCSLMIALALFAIYYSLHDFIDSFLNDSISIEYIFEPIIALTLGLAIFDLAKTILEQEVLFKSYSKNEKSEYKVLTKFMITIIIALLIEALLVVFKIAINDYNQMLSALYLIIGVGVIILSLSIFIFITKNK</sequence>
<reference evidence="3 4" key="1">
    <citation type="submission" date="2019-05" db="EMBL/GenBank/DDBJ databases">
        <title>Arcobacter cibarius and Arcobacter thereius providing challenges in identification an antibiotic susceptibility and Quinolone resistance.</title>
        <authorList>
            <person name="Busch A."/>
            <person name="Hanel I."/>
            <person name="Hotzel H."/>
            <person name="Tomaso H."/>
        </authorList>
    </citation>
    <scope>NUCLEOTIDE SEQUENCE [LARGE SCALE GENOMIC DNA]</scope>
    <source>
        <strain evidence="3 4">16CS0831-2</strain>
    </source>
</reference>
<reference evidence="2 5" key="2">
    <citation type="submission" date="2020-05" db="EMBL/GenBank/DDBJ databases">
        <title>Complete genome sequencing of Campylobacter and Arcobacter type strains.</title>
        <authorList>
            <person name="Miller W.G."/>
            <person name="Yee E."/>
        </authorList>
    </citation>
    <scope>NUCLEOTIDE SEQUENCE [LARGE SCALE GENOMIC DNA]</scope>
    <source>
        <strain evidence="2 5">LMG 21996</strain>
    </source>
</reference>
<dbReference type="EMBL" id="VBUC01000019">
    <property type="protein sequence ID" value="TLS97760.1"/>
    <property type="molecule type" value="Genomic_DNA"/>
</dbReference>
<dbReference type="Proteomes" id="UP000305417">
    <property type="component" value="Unassembled WGS sequence"/>
</dbReference>
<keyword evidence="1" id="KW-0472">Membrane</keyword>
<evidence type="ECO:0000313" key="5">
    <source>
        <dbReference type="Proteomes" id="UP000509513"/>
    </source>
</evidence>
<dbReference type="InterPro" id="IPR029151">
    <property type="entry name" value="Sensor-like_sf"/>
</dbReference>
<evidence type="ECO:0000313" key="4">
    <source>
        <dbReference type="Proteomes" id="UP000305417"/>
    </source>
</evidence>
<dbReference type="OrthoDB" id="5365321at2"/>
<dbReference type="EMBL" id="CP054051">
    <property type="protein sequence ID" value="QKJ26963.1"/>
    <property type="molecule type" value="Genomic_DNA"/>
</dbReference>
<keyword evidence="1" id="KW-0812">Transmembrane</keyword>
<gene>
    <name evidence="2" type="ORF">ACBT_1051</name>
    <name evidence="3" type="ORF">FE247_08025</name>
</gene>
<evidence type="ECO:0000313" key="3">
    <source>
        <dbReference type="EMBL" id="TLS97760.1"/>
    </source>
</evidence>
<dbReference type="SUPFAM" id="SSF103190">
    <property type="entry name" value="Sensory domain-like"/>
    <property type="match status" value="1"/>
</dbReference>
<dbReference type="Gene3D" id="3.30.450.20">
    <property type="entry name" value="PAS domain"/>
    <property type="match status" value="1"/>
</dbReference>
<feature type="transmembrane region" description="Helical" evidence="1">
    <location>
        <begin position="189"/>
        <end position="207"/>
    </location>
</feature>
<feature type="transmembrane region" description="Helical" evidence="1">
    <location>
        <begin position="149"/>
        <end position="169"/>
    </location>
</feature>
<dbReference type="AlphaFoldDB" id="A0A7L5JP11"/>
<keyword evidence="4" id="KW-1185">Reference proteome</keyword>
<dbReference type="KEGG" id="acib:ACBT_1051"/>
<feature type="transmembrane region" description="Helical" evidence="1">
    <location>
        <begin position="227"/>
        <end position="251"/>
    </location>
</feature>